<keyword evidence="2" id="KW-1185">Reference proteome</keyword>
<evidence type="ECO:0000313" key="2">
    <source>
        <dbReference type="Proteomes" id="UP000069935"/>
    </source>
</evidence>
<dbReference type="Proteomes" id="UP000069935">
    <property type="component" value="Chromosome 6"/>
</dbReference>
<dbReference type="AlphaFoldDB" id="A0AAC8W5A2"/>
<dbReference type="KEGG" id="ati:AL072_30920"/>
<organism evidence="1 2">
    <name type="scientific">Azospirillum thiophilum</name>
    <dbReference type="NCBI Taxonomy" id="528244"/>
    <lineage>
        <taxon>Bacteria</taxon>
        <taxon>Pseudomonadati</taxon>
        <taxon>Pseudomonadota</taxon>
        <taxon>Alphaproteobacteria</taxon>
        <taxon>Rhodospirillales</taxon>
        <taxon>Azospirillaceae</taxon>
        <taxon>Azospirillum</taxon>
    </lineage>
</organism>
<accession>A0AAC8W5A2</accession>
<reference evidence="2" key="1">
    <citation type="submission" date="2015-08" db="EMBL/GenBank/DDBJ databases">
        <title>Complete Genome Sequence of Azospirillum thiophilum BV-S.</title>
        <authorList>
            <person name="Fomenkov A."/>
            <person name="Vincze T."/>
            <person name="Grabovich M."/>
            <person name="Dubinina G."/>
            <person name="Orlova M."/>
            <person name="Belousova E."/>
            <person name="Roberts R.J."/>
        </authorList>
    </citation>
    <scope>NUCLEOTIDE SEQUENCE [LARGE SCALE GENOMIC DNA]</scope>
    <source>
        <strain evidence="2">BV-S</strain>
    </source>
</reference>
<protein>
    <submittedName>
        <fullName evidence="1">Uncharacterized protein</fullName>
    </submittedName>
</protein>
<gene>
    <name evidence="1" type="ORF">AL072_30920</name>
</gene>
<sequence>MTAAEAHTAQKRNAVRILFILDQCGSDPGRDPPEDAVGVIKAEKRLQALDFWVRNPDYLAAELLTLFETSRNAEFFHAADQVMGGDEPEIRRLGMLRFLFGAWEQIDDAMATLESLGLAKVRKSVNREKRQVQRTDFFLLRKGRELGTQLVDEAPLLRWYRDRAALVASVAGNDSGNQLKKRQYVQAEYQGAKYGDMIVPIKERVLARLAKLREEAA</sequence>
<dbReference type="EMBL" id="CP012406">
    <property type="protein sequence ID" value="ALG75316.1"/>
    <property type="molecule type" value="Genomic_DNA"/>
</dbReference>
<dbReference type="RefSeq" id="WP_045584791.1">
    <property type="nucleotide sequence ID" value="NZ_CP012406.1"/>
</dbReference>
<evidence type="ECO:0000313" key="1">
    <source>
        <dbReference type="EMBL" id="ALG75316.1"/>
    </source>
</evidence>
<proteinExistence type="predicted"/>
<name>A0AAC8W5A2_9PROT</name>
<reference evidence="1 2" key="2">
    <citation type="journal article" date="2016" name="Genome Announc.">
        <title>Complete Genome Sequence of a Strain of Azospirillum thiophilum Isolated from a Sulfide Spring.</title>
        <authorList>
            <person name="Fomenkov A."/>
            <person name="Vincze T."/>
            <person name="Grabovich M."/>
            <person name="Anton B.P."/>
            <person name="Dubinina G."/>
            <person name="Orlova M."/>
            <person name="Belousova E."/>
            <person name="Roberts R.J."/>
        </authorList>
    </citation>
    <scope>NUCLEOTIDE SEQUENCE [LARGE SCALE GENOMIC DNA]</scope>
    <source>
        <strain evidence="1 2">BV-S</strain>
    </source>
</reference>